<comment type="caution">
    <text evidence="3">The sequence shown here is derived from an EMBL/GenBank/DDBJ whole genome shotgun (WGS) entry which is preliminary data.</text>
</comment>
<keyword evidence="1 3" id="KW-0808">Transferase</keyword>
<evidence type="ECO:0000313" key="4">
    <source>
        <dbReference type="Proteomes" id="UP000320239"/>
    </source>
</evidence>
<reference evidence="3 4" key="1">
    <citation type="submission" date="2019-06" db="EMBL/GenBank/DDBJ databases">
        <title>Sequencing the genomes of 1000 actinobacteria strains.</title>
        <authorList>
            <person name="Klenk H.-P."/>
        </authorList>
    </citation>
    <scope>NUCLEOTIDE SEQUENCE [LARGE SCALE GENOMIC DNA]</scope>
    <source>
        <strain evidence="3 4">DSM 43866</strain>
    </source>
</reference>
<evidence type="ECO:0000313" key="3">
    <source>
        <dbReference type="EMBL" id="TWG09434.1"/>
    </source>
</evidence>
<dbReference type="GO" id="GO:0008757">
    <property type="term" value="F:S-adenosylmethionine-dependent methyltransferase activity"/>
    <property type="evidence" value="ECO:0007669"/>
    <property type="project" value="InterPro"/>
</dbReference>
<evidence type="ECO:0000259" key="2">
    <source>
        <dbReference type="Pfam" id="PF08241"/>
    </source>
</evidence>
<dbReference type="PANTHER" id="PTHR43861:SF3">
    <property type="entry name" value="PUTATIVE (AFU_ORTHOLOGUE AFUA_2G14390)-RELATED"/>
    <property type="match status" value="1"/>
</dbReference>
<name>A0A561VCU9_ACTTI</name>
<dbReference type="PANTHER" id="PTHR43861">
    <property type="entry name" value="TRANS-ACONITATE 2-METHYLTRANSFERASE-RELATED"/>
    <property type="match status" value="1"/>
</dbReference>
<dbReference type="Gene3D" id="3.40.50.150">
    <property type="entry name" value="Vaccinia Virus protein VP39"/>
    <property type="match status" value="1"/>
</dbReference>
<dbReference type="RefSeq" id="WP_122978363.1">
    <property type="nucleotide sequence ID" value="NZ_BOMX01000173.1"/>
</dbReference>
<organism evidence="3 4">
    <name type="scientific">Actinoplanes teichomyceticus</name>
    <dbReference type="NCBI Taxonomy" id="1867"/>
    <lineage>
        <taxon>Bacteria</taxon>
        <taxon>Bacillati</taxon>
        <taxon>Actinomycetota</taxon>
        <taxon>Actinomycetes</taxon>
        <taxon>Micromonosporales</taxon>
        <taxon>Micromonosporaceae</taxon>
        <taxon>Actinoplanes</taxon>
    </lineage>
</organism>
<keyword evidence="4" id="KW-1185">Reference proteome</keyword>
<dbReference type="InterPro" id="IPR013216">
    <property type="entry name" value="Methyltransf_11"/>
</dbReference>
<sequence>MSDTVRSASYVFESSLPEEGERLALGERLWDGGTIELLAALGVGSGWSCLELGAGGGSIARWLAGRVGPRGTVVATDLRVEPLAEALHGTAVEVRRHVLGTDPLPRDAFDLIHARLVLQHLPERARIVATLAGALRPGGVLLLEDTDVAGLFSNPAEPAFNQRVKQAAYRVMQDAGYDPVCGLRNVRLAAEAGLVDVQARGRAHAVRGGTPAARWYELWLCRLRPQMVGRGYVTGAEVEAALAAIADPSQIWLSQVMLAVTARRPG</sequence>
<keyword evidence="3" id="KW-0489">Methyltransferase</keyword>
<proteinExistence type="predicted"/>
<gene>
    <name evidence="3" type="ORF">FHX34_108149</name>
</gene>
<dbReference type="InterPro" id="IPR029063">
    <property type="entry name" value="SAM-dependent_MTases_sf"/>
</dbReference>
<dbReference type="Proteomes" id="UP000320239">
    <property type="component" value="Unassembled WGS sequence"/>
</dbReference>
<dbReference type="EMBL" id="VIWY01000008">
    <property type="protein sequence ID" value="TWG09434.1"/>
    <property type="molecule type" value="Genomic_DNA"/>
</dbReference>
<accession>A0A561VCU9</accession>
<protein>
    <submittedName>
        <fullName evidence="3">Methyltransferase family protein</fullName>
    </submittedName>
</protein>
<dbReference type="AlphaFoldDB" id="A0A561VCU9"/>
<dbReference type="OrthoDB" id="3469983at2"/>
<feature type="domain" description="Methyltransferase type 11" evidence="2">
    <location>
        <begin position="50"/>
        <end position="142"/>
    </location>
</feature>
<dbReference type="CDD" id="cd02440">
    <property type="entry name" value="AdoMet_MTases"/>
    <property type="match status" value="1"/>
</dbReference>
<dbReference type="SUPFAM" id="SSF53335">
    <property type="entry name" value="S-adenosyl-L-methionine-dependent methyltransferases"/>
    <property type="match status" value="1"/>
</dbReference>
<dbReference type="GO" id="GO:0032259">
    <property type="term" value="P:methylation"/>
    <property type="evidence" value="ECO:0007669"/>
    <property type="project" value="UniProtKB-KW"/>
</dbReference>
<evidence type="ECO:0000256" key="1">
    <source>
        <dbReference type="ARBA" id="ARBA00022679"/>
    </source>
</evidence>
<dbReference type="Pfam" id="PF08241">
    <property type="entry name" value="Methyltransf_11"/>
    <property type="match status" value="1"/>
</dbReference>